<comment type="subcellular location">
    <subcellularLocation>
        <location evidence="1">Membrane</location>
        <topology evidence="1">Multi-pass membrane protein</topology>
    </subcellularLocation>
</comment>
<protein>
    <submittedName>
        <fullName evidence="7">NADH dehydrogenase subunit 2</fullName>
    </submittedName>
</protein>
<dbReference type="InterPro" id="IPR001750">
    <property type="entry name" value="ND/Mrp_TM"/>
</dbReference>
<dbReference type="HAMAP" id="MF_00445">
    <property type="entry name" value="NDH1_NuoN_1"/>
    <property type="match status" value="1"/>
</dbReference>
<evidence type="ECO:0000256" key="4">
    <source>
        <dbReference type="ARBA" id="ARBA00023136"/>
    </source>
</evidence>
<evidence type="ECO:0000256" key="2">
    <source>
        <dbReference type="ARBA" id="ARBA00022692"/>
    </source>
</evidence>
<gene>
    <name evidence="7" type="primary">nad2</name>
</gene>
<feature type="transmembrane region" description="Helical" evidence="5">
    <location>
        <begin position="164"/>
        <end position="188"/>
    </location>
</feature>
<dbReference type="InterPro" id="IPR010096">
    <property type="entry name" value="NADH-Q_OxRdtase_suN/2"/>
</dbReference>
<dbReference type="PANTHER" id="PTHR22773">
    <property type="entry name" value="NADH DEHYDROGENASE"/>
    <property type="match status" value="1"/>
</dbReference>
<dbReference type="EMBL" id="MT742597">
    <property type="protein sequence ID" value="QNM39489.1"/>
    <property type="molecule type" value="Genomic_DNA"/>
</dbReference>
<feature type="domain" description="NADH:quinone oxidoreductase/Mrp antiporter transmembrane" evidence="6">
    <location>
        <begin position="130"/>
        <end position="428"/>
    </location>
</feature>
<feature type="transmembrane region" description="Helical" evidence="5">
    <location>
        <begin position="330"/>
        <end position="351"/>
    </location>
</feature>
<feature type="transmembrane region" description="Helical" evidence="5">
    <location>
        <begin position="461"/>
        <end position="489"/>
    </location>
</feature>
<evidence type="ECO:0000256" key="5">
    <source>
        <dbReference type="SAM" id="Phobius"/>
    </source>
</evidence>
<keyword evidence="4 5" id="KW-0472">Membrane</keyword>
<dbReference type="GO" id="GO:0008137">
    <property type="term" value="F:NADH dehydrogenase (ubiquinone) activity"/>
    <property type="evidence" value="ECO:0007669"/>
    <property type="project" value="InterPro"/>
</dbReference>
<feature type="transmembrane region" description="Helical" evidence="5">
    <location>
        <begin position="15"/>
        <end position="42"/>
    </location>
</feature>
<feature type="transmembrane region" description="Helical" evidence="5">
    <location>
        <begin position="250"/>
        <end position="271"/>
    </location>
</feature>
<reference evidence="7" key="1">
    <citation type="submission" date="2020-07" db="EMBL/GenBank/DDBJ databases">
        <title>Complete mitochondrial genomes reveal population-level patterns in the widespread red alga Gelidiella fanii (Gelidiales, Rhodophyta).</title>
        <authorList>
            <person name="Boo G.H."/>
            <person name="Zubia M."/>
            <person name="Hughey J.R."/>
            <person name="Sherwood A.R."/>
            <person name="Fujii M.T."/>
            <person name="Boo S.M."/>
            <person name="Miller K.A."/>
        </authorList>
    </citation>
    <scope>NUCLEOTIDE SEQUENCE</scope>
</reference>
<feature type="transmembrane region" description="Helical" evidence="5">
    <location>
        <begin position="371"/>
        <end position="393"/>
    </location>
</feature>
<dbReference type="AlphaFoldDB" id="A0A7G9IVS2"/>
<geneLocation type="mitochondrion" evidence="7"/>
<feature type="transmembrane region" description="Helical" evidence="5">
    <location>
        <begin position="109"/>
        <end position="127"/>
    </location>
</feature>
<evidence type="ECO:0000256" key="1">
    <source>
        <dbReference type="ARBA" id="ARBA00004141"/>
    </source>
</evidence>
<dbReference type="NCBIfam" id="TIGR01770">
    <property type="entry name" value="NDH_I_N"/>
    <property type="match status" value="1"/>
</dbReference>
<dbReference type="GO" id="GO:0016020">
    <property type="term" value="C:membrane"/>
    <property type="evidence" value="ECO:0007669"/>
    <property type="project" value="UniProtKB-SubCell"/>
</dbReference>
<feature type="transmembrane region" description="Helical" evidence="5">
    <location>
        <begin position="133"/>
        <end position="152"/>
    </location>
</feature>
<feature type="transmembrane region" description="Helical" evidence="5">
    <location>
        <begin position="208"/>
        <end position="229"/>
    </location>
</feature>
<dbReference type="EMBL" id="MT742596">
    <property type="protein sequence ID" value="QNM39466.1"/>
    <property type="molecule type" value="Genomic_DNA"/>
</dbReference>
<feature type="transmembrane region" description="Helical" evidence="5">
    <location>
        <begin position="405"/>
        <end position="435"/>
    </location>
</feature>
<evidence type="ECO:0000313" key="7">
    <source>
        <dbReference type="EMBL" id="QNM39466.1"/>
    </source>
</evidence>
<feature type="transmembrane region" description="Helical" evidence="5">
    <location>
        <begin position="277"/>
        <end position="299"/>
    </location>
</feature>
<name>A0A7G9IVS2_9FLOR</name>
<proteinExistence type="inferred from homology"/>
<feature type="transmembrane region" description="Helical" evidence="5">
    <location>
        <begin position="79"/>
        <end position="97"/>
    </location>
</feature>
<sequence length="490" mass="55354">MTYILYDFYSILTEIYILLSTIILIVYGVFFGASGNLGFPILSKNFSLLVKQTFLLSLFLVKNSINTVSWNNFLILDDFGVGIKAITIVITLVWSILIFQDSTQEKINIFEFWILVLLAVLANLFIIQSFDLLSIYLTIEFQSLIFYIMASLKRTSEFSTEAGLKYFVLGAFASALLLFGFSFLYGLTGVTNLNDFSNLFTGFDIKNYFFEIILCMLIILAALFFKVGASPFHMWVPDVYEGSIITVTTFFAIIPKLAIFSVLLRFLFFSFYDVIAWWNPLVLFCILLSLIIGALGAFTQSKWKRFMAYSSITNLGFLLLIFASGSVESIFSIIFYLAVYSVTTLGIFGLIMSLKKYSYPKFYQSRYLSDLIMLGKANPILALTTAMFLFSTAGIPPLAGFFSKFFALLTAIKCNIFGVSILAVVMSCVVCFYYIRLIKNMYFNKTIYWPVLLPSSKSASLVLGISLIFLSCLCIDLEVLSLPSAWMLFI</sequence>
<evidence type="ECO:0000259" key="6">
    <source>
        <dbReference type="Pfam" id="PF00361"/>
    </source>
</evidence>
<evidence type="ECO:0000256" key="3">
    <source>
        <dbReference type="ARBA" id="ARBA00022989"/>
    </source>
</evidence>
<dbReference type="RefSeq" id="YP_009988328.1">
    <property type="nucleotide sequence ID" value="NC_052713.1"/>
</dbReference>
<organism evidence="7">
    <name type="scientific">Gelidiella fanii</name>
    <dbReference type="NCBI Taxonomy" id="485435"/>
    <lineage>
        <taxon>Eukaryota</taxon>
        <taxon>Rhodophyta</taxon>
        <taxon>Florideophyceae</taxon>
        <taxon>Rhodymeniophycidae</taxon>
        <taxon>Gelidiales</taxon>
        <taxon>Gelidiellaceae</taxon>
        <taxon>Gelidiella</taxon>
    </lineage>
</organism>
<dbReference type="GeneID" id="62620113"/>
<dbReference type="Pfam" id="PF00361">
    <property type="entry name" value="Proton_antipo_M"/>
    <property type="match status" value="1"/>
</dbReference>
<dbReference type="GO" id="GO:0042773">
    <property type="term" value="P:ATP synthesis coupled electron transport"/>
    <property type="evidence" value="ECO:0007669"/>
    <property type="project" value="InterPro"/>
</dbReference>
<keyword evidence="3 5" id="KW-1133">Transmembrane helix</keyword>
<accession>A0A7G9IVS2</accession>
<feature type="transmembrane region" description="Helical" evidence="5">
    <location>
        <begin position="306"/>
        <end position="324"/>
    </location>
</feature>
<keyword evidence="7" id="KW-0496">Mitochondrion</keyword>
<keyword evidence="2 5" id="KW-0812">Transmembrane</keyword>